<evidence type="ECO:0000313" key="2">
    <source>
        <dbReference type="Proteomes" id="UP000301309"/>
    </source>
</evidence>
<name>A0A4D4L982_STRVO</name>
<comment type="caution">
    <text evidence="1">The sequence shown here is derived from an EMBL/GenBank/DDBJ whole genome shotgun (WGS) entry which is preliminary data.</text>
</comment>
<reference evidence="1 2" key="1">
    <citation type="journal article" date="2020" name="Int. J. Syst. Evol. Microbiol.">
        <title>Reclassification of Streptomyces castelarensis and Streptomyces sporoclivatus as later heterotypic synonyms of Streptomyces antimycoticus.</title>
        <authorList>
            <person name="Komaki H."/>
            <person name="Tamura T."/>
        </authorList>
    </citation>
    <scope>NUCLEOTIDE SEQUENCE [LARGE SCALE GENOMIC DNA]</scope>
    <source>
        <strain evidence="1 2">NBRC 13459</strain>
    </source>
</reference>
<gene>
    <name evidence="1" type="ORF">SVIO_051820</name>
</gene>
<proteinExistence type="predicted"/>
<protein>
    <submittedName>
        <fullName evidence="1">Uncharacterized protein</fullName>
    </submittedName>
</protein>
<dbReference type="AlphaFoldDB" id="A0A4D4L982"/>
<dbReference type="Proteomes" id="UP000301309">
    <property type="component" value="Unassembled WGS sequence"/>
</dbReference>
<keyword evidence="2" id="KW-1185">Reference proteome</keyword>
<sequence>MLTFALYSLVNVTVALPQAPVKQTSLRDDCTVTSAWGQMRRGTERLLRLGSGGRDG</sequence>
<accession>A0A4D4L982</accession>
<evidence type="ECO:0000313" key="1">
    <source>
        <dbReference type="EMBL" id="GDY54559.1"/>
    </source>
</evidence>
<dbReference type="EMBL" id="BJHW01000001">
    <property type="protein sequence ID" value="GDY54559.1"/>
    <property type="molecule type" value="Genomic_DNA"/>
</dbReference>
<organism evidence="1 2">
    <name type="scientific">Streptomyces violaceusniger</name>
    <dbReference type="NCBI Taxonomy" id="68280"/>
    <lineage>
        <taxon>Bacteria</taxon>
        <taxon>Bacillati</taxon>
        <taxon>Actinomycetota</taxon>
        <taxon>Actinomycetes</taxon>
        <taxon>Kitasatosporales</taxon>
        <taxon>Streptomycetaceae</taxon>
        <taxon>Streptomyces</taxon>
        <taxon>Streptomyces violaceusniger group</taxon>
    </lineage>
</organism>